<feature type="transmembrane region" description="Helical" evidence="10">
    <location>
        <begin position="193"/>
        <end position="217"/>
    </location>
</feature>
<keyword evidence="5 10" id="KW-0812">Transmembrane</keyword>
<dbReference type="RefSeq" id="WP_311367823.1">
    <property type="nucleotide sequence ID" value="NZ_JAVRHX010000001.1"/>
</dbReference>
<keyword evidence="12" id="KW-1185">Reference proteome</keyword>
<keyword evidence="3" id="KW-0050">Antiport</keyword>
<feature type="transmembrane region" description="Helical" evidence="10">
    <location>
        <begin position="390"/>
        <end position="411"/>
    </location>
</feature>
<feature type="transmembrane region" description="Helical" evidence="10">
    <location>
        <begin position="317"/>
        <end position="340"/>
    </location>
</feature>
<feature type="transmembrane region" description="Helical" evidence="10">
    <location>
        <begin position="50"/>
        <end position="73"/>
    </location>
</feature>
<gene>
    <name evidence="11" type="ORF">RM552_05790</name>
</gene>
<evidence type="ECO:0000256" key="9">
    <source>
        <dbReference type="ARBA" id="ARBA00031636"/>
    </source>
</evidence>
<keyword evidence="6 10" id="KW-1133">Transmembrane helix</keyword>
<feature type="transmembrane region" description="Helical" evidence="10">
    <location>
        <begin position="93"/>
        <end position="114"/>
    </location>
</feature>
<evidence type="ECO:0000256" key="1">
    <source>
        <dbReference type="ARBA" id="ARBA00004429"/>
    </source>
</evidence>
<dbReference type="Pfam" id="PF01554">
    <property type="entry name" value="MatE"/>
    <property type="match status" value="2"/>
</dbReference>
<name>A0ABU2ZNZ8_9ALTE</name>
<organism evidence="11 12">
    <name type="scientific">Glaciecola petra</name>
    <dbReference type="NCBI Taxonomy" id="3075602"/>
    <lineage>
        <taxon>Bacteria</taxon>
        <taxon>Pseudomonadati</taxon>
        <taxon>Pseudomonadota</taxon>
        <taxon>Gammaproteobacteria</taxon>
        <taxon>Alteromonadales</taxon>
        <taxon>Alteromonadaceae</taxon>
        <taxon>Glaciecola</taxon>
    </lineage>
</organism>
<dbReference type="PIRSF" id="PIRSF006603">
    <property type="entry name" value="DinF"/>
    <property type="match status" value="1"/>
</dbReference>
<evidence type="ECO:0000256" key="6">
    <source>
        <dbReference type="ARBA" id="ARBA00022989"/>
    </source>
</evidence>
<reference evidence="11 12" key="1">
    <citation type="submission" date="2023-09" db="EMBL/GenBank/DDBJ databases">
        <authorList>
            <person name="Rey-Velasco X."/>
        </authorList>
    </citation>
    <scope>NUCLEOTIDE SEQUENCE [LARGE SCALE GENOMIC DNA]</scope>
    <source>
        <strain evidence="11 12">P117</strain>
    </source>
</reference>
<evidence type="ECO:0000313" key="11">
    <source>
        <dbReference type="EMBL" id="MDT0594347.1"/>
    </source>
</evidence>
<protein>
    <recommendedName>
        <fullName evidence="9">Multidrug-efflux transporter</fullName>
    </recommendedName>
</protein>
<evidence type="ECO:0000256" key="4">
    <source>
        <dbReference type="ARBA" id="ARBA00022475"/>
    </source>
</evidence>
<keyword evidence="4" id="KW-1003">Cell membrane</keyword>
<comment type="subcellular location">
    <subcellularLocation>
        <location evidence="1">Cell inner membrane</location>
        <topology evidence="1">Multi-pass membrane protein</topology>
    </subcellularLocation>
</comment>
<feature type="transmembrane region" description="Helical" evidence="10">
    <location>
        <begin position="280"/>
        <end position="305"/>
    </location>
</feature>
<evidence type="ECO:0000256" key="2">
    <source>
        <dbReference type="ARBA" id="ARBA00022448"/>
    </source>
</evidence>
<feature type="transmembrane region" description="Helical" evidence="10">
    <location>
        <begin position="423"/>
        <end position="441"/>
    </location>
</feature>
<evidence type="ECO:0000256" key="8">
    <source>
        <dbReference type="ARBA" id="ARBA00023136"/>
    </source>
</evidence>
<dbReference type="Proteomes" id="UP001253545">
    <property type="component" value="Unassembled WGS sequence"/>
</dbReference>
<evidence type="ECO:0000256" key="10">
    <source>
        <dbReference type="SAM" id="Phobius"/>
    </source>
</evidence>
<keyword evidence="7" id="KW-0406">Ion transport</keyword>
<accession>A0ABU2ZNZ8</accession>
<evidence type="ECO:0000256" key="5">
    <source>
        <dbReference type="ARBA" id="ARBA00022692"/>
    </source>
</evidence>
<keyword evidence="2" id="KW-0813">Transport</keyword>
<keyword evidence="8 10" id="KW-0472">Membrane</keyword>
<comment type="caution">
    <text evidence="11">The sequence shown here is derived from an EMBL/GenBank/DDBJ whole genome shotgun (WGS) entry which is preliminary data.</text>
</comment>
<feature type="transmembrane region" description="Helical" evidence="10">
    <location>
        <begin position="163"/>
        <end position="187"/>
    </location>
</feature>
<feature type="transmembrane region" description="Helical" evidence="10">
    <location>
        <begin position="352"/>
        <end position="370"/>
    </location>
</feature>
<evidence type="ECO:0000313" key="12">
    <source>
        <dbReference type="Proteomes" id="UP001253545"/>
    </source>
</evidence>
<dbReference type="PANTHER" id="PTHR43298">
    <property type="entry name" value="MULTIDRUG RESISTANCE PROTEIN NORM-RELATED"/>
    <property type="match status" value="1"/>
</dbReference>
<feature type="transmembrane region" description="Helical" evidence="10">
    <location>
        <begin position="245"/>
        <end position="268"/>
    </location>
</feature>
<feature type="transmembrane region" description="Helical" evidence="10">
    <location>
        <begin position="134"/>
        <end position="151"/>
    </location>
</feature>
<sequence length="454" mass="49088">MPNNVRKNFVSELNVLSKLAWPLLIAQITQTLMGVSDTIMAGRYSSIDMAAVAIGVGISLPMLVFIQGISLALTPIISRLDGAKKVDDVAKNVWQMMYLLLFFAGVALLCLFLLPTLIDAIDMPQDVSGKSLGYLTYVFLAAPGFAIYQCLRNYCEGLSLTRPTMMIMGAGLLVNIPANYILINGLYGMPELGGVGCGVATMIVIYVMAFVTFLYTLSAKKLKPYRLYDVFLIPKKNDIFSLLKMGLPIAFTLIFEVSLFAIVAVLLAPFGALTVASHQVALNVSSLIFMLPLSIGLALAIRIGFLIGEGRSAHAKLTYLAGLLLAILTVFVTATTILLFNEEIAGLYSNEAPLIAAASSLLILAALFQFSDAIQVVSANALRGYKDMTAMFIISFIAYWLIGFPVGTVLATTDLIVPKMEAAGFWVGFIVGLSVAAVMTVTRVKWIQKHKVFD</sequence>
<dbReference type="InterPro" id="IPR048279">
    <property type="entry name" value="MdtK-like"/>
</dbReference>
<evidence type="ECO:0000256" key="7">
    <source>
        <dbReference type="ARBA" id="ARBA00023065"/>
    </source>
</evidence>
<dbReference type="InterPro" id="IPR050222">
    <property type="entry name" value="MATE_MdtK"/>
</dbReference>
<dbReference type="EMBL" id="JAVRHX010000001">
    <property type="protein sequence ID" value="MDT0594347.1"/>
    <property type="molecule type" value="Genomic_DNA"/>
</dbReference>
<dbReference type="InterPro" id="IPR002528">
    <property type="entry name" value="MATE_fam"/>
</dbReference>
<evidence type="ECO:0000256" key="3">
    <source>
        <dbReference type="ARBA" id="ARBA00022449"/>
    </source>
</evidence>
<proteinExistence type="predicted"/>
<dbReference type="CDD" id="cd13131">
    <property type="entry name" value="MATE_NorM_like"/>
    <property type="match status" value="1"/>
</dbReference>
<dbReference type="PANTHER" id="PTHR43298:SF2">
    <property type="entry name" value="FMN_FAD EXPORTER YEEO-RELATED"/>
    <property type="match status" value="1"/>
</dbReference>
<dbReference type="NCBIfam" id="TIGR00797">
    <property type="entry name" value="matE"/>
    <property type="match status" value="1"/>
</dbReference>